<gene>
    <name evidence="3" type="ORF">GR138_27830</name>
</gene>
<dbReference type="EMBL" id="WUMK01000014">
    <property type="protein sequence ID" value="MXN49017.1"/>
    <property type="molecule type" value="Genomic_DNA"/>
</dbReference>
<organism evidence="3 4">
    <name type="scientific">Shinella kummerowiae</name>
    <dbReference type="NCBI Taxonomy" id="417745"/>
    <lineage>
        <taxon>Bacteria</taxon>
        <taxon>Pseudomonadati</taxon>
        <taxon>Pseudomonadota</taxon>
        <taxon>Alphaproteobacteria</taxon>
        <taxon>Hyphomicrobiales</taxon>
        <taxon>Rhizobiaceae</taxon>
        <taxon>Shinella</taxon>
    </lineage>
</organism>
<name>A0A6N8SL11_9HYPH</name>
<accession>A0A6N8SL11</accession>
<evidence type="ECO:0000259" key="2">
    <source>
        <dbReference type="Pfam" id="PF03432"/>
    </source>
</evidence>
<dbReference type="RefSeq" id="WP_160862494.1">
    <property type="nucleotide sequence ID" value="NZ_WUMK01000014.1"/>
</dbReference>
<dbReference type="AlphaFoldDB" id="A0A6N8SL11"/>
<dbReference type="Pfam" id="PF03432">
    <property type="entry name" value="Relaxase"/>
    <property type="match status" value="1"/>
</dbReference>
<evidence type="ECO:0000313" key="3">
    <source>
        <dbReference type="EMBL" id="MXN49017.1"/>
    </source>
</evidence>
<sequence length="436" mass="49156">MSANAPGIRPQAIVKVVPRGGTVNAHQIRRQICYITRNGTIPFRRSDRYLDAAPAGIDEFDRISVDWARHAARYPLRNRADGTQRDLTTHIVVSLPRNTPHQLAEETMRDYAYEMFGSGRNGGQWDYFTAFHTDREHPHLHIVVNRMSHEGRWLKISRRDPFMNYDNMRAVMSDVAHSRGINLDSTSRAERGIIERPVTFAEYRRRARDRIFLYPQPTNNTPVEPDAIIGPSRTGAIHRRNAAEHGIAERAAAIQRGFVNGQDFQAARQRGRDIAAAAAARARQLFPDPQDDLDDDFGGGGGDNNGDDDPDDDDAGANNNGGPAGNGNGQNNNGQGQGQNGQARRQRAPQQRSIIETRAQRRVREQQEAARARVDEQRRARAEQAREAERRRQAREAAPVARTRAQQRELDTLNLRSGTRIDRTGRGRTNRNDHDR</sequence>
<feature type="domain" description="MobA/VirD2-like nuclease" evidence="2">
    <location>
        <begin position="80"/>
        <end position="175"/>
    </location>
</feature>
<evidence type="ECO:0000313" key="4">
    <source>
        <dbReference type="Proteomes" id="UP000435802"/>
    </source>
</evidence>
<evidence type="ECO:0000256" key="1">
    <source>
        <dbReference type="SAM" id="MobiDB-lite"/>
    </source>
</evidence>
<dbReference type="OrthoDB" id="98563at2"/>
<feature type="compositionally biased region" description="Low complexity" evidence="1">
    <location>
        <begin position="329"/>
        <end position="352"/>
    </location>
</feature>
<keyword evidence="4" id="KW-1185">Reference proteome</keyword>
<feature type="region of interest" description="Disordered" evidence="1">
    <location>
        <begin position="283"/>
        <end position="436"/>
    </location>
</feature>
<proteinExistence type="predicted"/>
<reference evidence="3 4" key="1">
    <citation type="submission" date="2019-12" db="EMBL/GenBank/DDBJ databases">
        <title>Shinella kummerowiae sp. nov., a symbiotic bacterium isolated from root nodules of the herbal legume Kummerowia stipulacea.</title>
        <authorList>
            <person name="Gao J."/>
        </authorList>
    </citation>
    <scope>NUCLEOTIDE SEQUENCE [LARGE SCALE GENOMIC DNA]</scope>
    <source>
        <strain evidence="3 4">CCBAU 25048</strain>
    </source>
</reference>
<feature type="compositionally biased region" description="Basic and acidic residues" evidence="1">
    <location>
        <begin position="419"/>
        <end position="436"/>
    </location>
</feature>
<dbReference type="Proteomes" id="UP000435802">
    <property type="component" value="Unassembled WGS sequence"/>
</dbReference>
<comment type="caution">
    <text evidence="3">The sequence shown here is derived from an EMBL/GenBank/DDBJ whole genome shotgun (WGS) entry which is preliminary data.</text>
</comment>
<feature type="compositionally biased region" description="Basic and acidic residues" evidence="1">
    <location>
        <begin position="358"/>
        <end position="395"/>
    </location>
</feature>
<feature type="compositionally biased region" description="Acidic residues" evidence="1">
    <location>
        <begin position="305"/>
        <end position="315"/>
    </location>
</feature>
<protein>
    <submittedName>
        <fullName evidence="3">Relaxase/mobilization nuclease domain-containing protein</fullName>
    </submittedName>
</protein>
<dbReference type="InterPro" id="IPR005094">
    <property type="entry name" value="Endonuclease_MobA/VirD2"/>
</dbReference>